<comment type="caution">
    <text evidence="2">The sequence shown here is derived from an EMBL/GenBank/DDBJ whole genome shotgun (WGS) entry which is preliminary data.</text>
</comment>
<gene>
    <name evidence="2" type="ORF">GCM10022244_47080</name>
</gene>
<feature type="transmembrane region" description="Helical" evidence="1">
    <location>
        <begin position="6"/>
        <end position="23"/>
    </location>
</feature>
<evidence type="ECO:0008006" key="4">
    <source>
        <dbReference type="Google" id="ProtNLM"/>
    </source>
</evidence>
<name>A0ABP7MYZ7_9ACTN</name>
<reference evidence="3" key="1">
    <citation type="journal article" date="2019" name="Int. J. Syst. Evol. Microbiol.">
        <title>The Global Catalogue of Microorganisms (GCM) 10K type strain sequencing project: providing services to taxonomists for standard genome sequencing and annotation.</title>
        <authorList>
            <consortium name="The Broad Institute Genomics Platform"/>
            <consortium name="The Broad Institute Genome Sequencing Center for Infectious Disease"/>
            <person name="Wu L."/>
            <person name="Ma J."/>
        </authorList>
    </citation>
    <scope>NUCLEOTIDE SEQUENCE [LARGE SCALE GENOMIC DNA]</scope>
    <source>
        <strain evidence="3">JCM 16956</strain>
    </source>
</reference>
<protein>
    <recommendedName>
        <fullName evidence="4">Secreted protein</fullName>
    </recommendedName>
</protein>
<keyword evidence="1" id="KW-0472">Membrane</keyword>
<dbReference type="RefSeq" id="WP_345286059.1">
    <property type="nucleotide sequence ID" value="NZ_BAABAJ010000018.1"/>
</dbReference>
<dbReference type="Proteomes" id="UP001501000">
    <property type="component" value="Unassembled WGS sequence"/>
</dbReference>
<keyword evidence="1" id="KW-0812">Transmembrane</keyword>
<evidence type="ECO:0000313" key="3">
    <source>
        <dbReference type="Proteomes" id="UP001501000"/>
    </source>
</evidence>
<keyword evidence="1" id="KW-1133">Transmembrane helix</keyword>
<accession>A0ABP7MYZ7</accession>
<dbReference type="EMBL" id="BAABAJ010000018">
    <property type="protein sequence ID" value="GAA3933107.1"/>
    <property type="molecule type" value="Genomic_DNA"/>
</dbReference>
<sequence length="74" mass="8561">MNALLVMFGGFWGLVVLLTVVLTRRRRRYSRTESAEGLLIEQRAREQAAQDRVTYHPLAVHDAPISYKDIHNRP</sequence>
<proteinExistence type="predicted"/>
<evidence type="ECO:0000256" key="1">
    <source>
        <dbReference type="SAM" id="Phobius"/>
    </source>
</evidence>
<evidence type="ECO:0000313" key="2">
    <source>
        <dbReference type="EMBL" id="GAA3933107.1"/>
    </source>
</evidence>
<organism evidence="2 3">
    <name type="scientific">Streptomyces gulbargensis</name>
    <dbReference type="NCBI Taxonomy" id="364901"/>
    <lineage>
        <taxon>Bacteria</taxon>
        <taxon>Bacillati</taxon>
        <taxon>Actinomycetota</taxon>
        <taxon>Actinomycetes</taxon>
        <taxon>Kitasatosporales</taxon>
        <taxon>Streptomycetaceae</taxon>
        <taxon>Streptomyces</taxon>
    </lineage>
</organism>
<keyword evidence="3" id="KW-1185">Reference proteome</keyword>